<dbReference type="Gene3D" id="2.20.25.80">
    <property type="entry name" value="WRKY domain"/>
    <property type="match status" value="1"/>
</dbReference>
<feature type="compositionally biased region" description="Polar residues" evidence="7">
    <location>
        <begin position="181"/>
        <end position="194"/>
    </location>
</feature>
<feature type="compositionally biased region" description="Low complexity" evidence="7">
    <location>
        <begin position="550"/>
        <end position="571"/>
    </location>
</feature>
<dbReference type="Pfam" id="PF03106">
    <property type="entry name" value="WRKY"/>
    <property type="match status" value="1"/>
</dbReference>
<evidence type="ECO:0000256" key="4">
    <source>
        <dbReference type="ARBA" id="ARBA00023163"/>
    </source>
</evidence>
<feature type="compositionally biased region" description="Low complexity" evidence="7">
    <location>
        <begin position="603"/>
        <end position="613"/>
    </location>
</feature>
<keyword evidence="5" id="KW-0539">Nucleus</keyword>
<feature type="compositionally biased region" description="Polar residues" evidence="7">
    <location>
        <begin position="579"/>
        <end position="591"/>
    </location>
</feature>
<accession>A0A9Q1JLY5</accession>
<evidence type="ECO:0000313" key="9">
    <source>
        <dbReference type="EMBL" id="KAJ8423485.1"/>
    </source>
</evidence>
<feature type="compositionally biased region" description="Basic and acidic residues" evidence="7">
    <location>
        <begin position="197"/>
        <end position="206"/>
    </location>
</feature>
<keyword evidence="2" id="KW-0805">Transcription regulation</keyword>
<dbReference type="GO" id="GO:0003700">
    <property type="term" value="F:DNA-binding transcription factor activity"/>
    <property type="evidence" value="ECO:0007669"/>
    <property type="project" value="InterPro"/>
</dbReference>
<evidence type="ECO:0000256" key="2">
    <source>
        <dbReference type="ARBA" id="ARBA00023015"/>
    </source>
</evidence>
<dbReference type="OrthoDB" id="1912868at2759"/>
<dbReference type="GO" id="GO:0005634">
    <property type="term" value="C:nucleus"/>
    <property type="evidence" value="ECO:0007669"/>
    <property type="project" value="UniProtKB-SubCell"/>
</dbReference>
<keyword evidence="4" id="KW-0804">Transcription</keyword>
<evidence type="ECO:0000313" key="10">
    <source>
        <dbReference type="Proteomes" id="UP001153076"/>
    </source>
</evidence>
<feature type="compositionally biased region" description="Basic and acidic residues" evidence="7">
    <location>
        <begin position="614"/>
        <end position="623"/>
    </location>
</feature>
<dbReference type="InterPro" id="IPR044810">
    <property type="entry name" value="WRKY_plant"/>
</dbReference>
<comment type="subcellular location">
    <subcellularLocation>
        <location evidence="1">Nucleus</location>
    </subcellularLocation>
</comment>
<dbReference type="PANTHER" id="PTHR31429">
    <property type="entry name" value="WRKY TRANSCRIPTION FACTOR 36-RELATED"/>
    <property type="match status" value="1"/>
</dbReference>
<dbReference type="PANTHER" id="PTHR31429:SF86">
    <property type="entry name" value="WRKY TRANSCRIPTION FACTOR 61-RELATED"/>
    <property type="match status" value="1"/>
</dbReference>
<reference evidence="9" key="1">
    <citation type="submission" date="2022-04" db="EMBL/GenBank/DDBJ databases">
        <title>Carnegiea gigantea Genome sequencing and assembly v2.</title>
        <authorList>
            <person name="Copetti D."/>
            <person name="Sanderson M.J."/>
            <person name="Burquez A."/>
            <person name="Wojciechowski M.F."/>
        </authorList>
    </citation>
    <scope>NUCLEOTIDE SEQUENCE</scope>
    <source>
        <strain evidence="9">SGP5-SGP5p</strain>
        <tissue evidence="9">Aerial part</tissue>
    </source>
</reference>
<keyword evidence="3" id="KW-0238">DNA-binding</keyword>
<evidence type="ECO:0000256" key="6">
    <source>
        <dbReference type="SAM" id="Coils"/>
    </source>
</evidence>
<dbReference type="SUPFAM" id="SSF118290">
    <property type="entry name" value="WRKY DNA-binding domain"/>
    <property type="match status" value="1"/>
</dbReference>
<evidence type="ECO:0000256" key="1">
    <source>
        <dbReference type="ARBA" id="ARBA00004123"/>
    </source>
</evidence>
<dbReference type="FunFam" id="2.20.25.80:FF:000002">
    <property type="entry name" value="probable WRKY transcription factor 31"/>
    <property type="match status" value="1"/>
</dbReference>
<proteinExistence type="predicted"/>
<feature type="domain" description="WRKY" evidence="8">
    <location>
        <begin position="240"/>
        <end position="306"/>
    </location>
</feature>
<name>A0A9Q1JLY5_9CARY</name>
<feature type="coiled-coil region" evidence="6">
    <location>
        <begin position="38"/>
        <end position="72"/>
    </location>
</feature>
<dbReference type="Proteomes" id="UP001153076">
    <property type="component" value="Unassembled WGS sequence"/>
</dbReference>
<feature type="region of interest" description="Disordered" evidence="7">
    <location>
        <begin position="181"/>
        <end position="230"/>
    </location>
</feature>
<comment type="caution">
    <text evidence="9">The sequence shown here is derived from an EMBL/GenBank/DDBJ whole genome shotgun (WGS) entry which is preliminary data.</text>
</comment>
<dbReference type="AlphaFoldDB" id="A0A9Q1JLY5"/>
<dbReference type="PROSITE" id="PS50811">
    <property type="entry name" value="WRKY"/>
    <property type="match status" value="1"/>
</dbReference>
<feature type="compositionally biased region" description="Polar residues" evidence="7">
    <location>
        <begin position="84"/>
        <end position="94"/>
    </location>
</feature>
<evidence type="ECO:0000256" key="5">
    <source>
        <dbReference type="ARBA" id="ARBA00023242"/>
    </source>
</evidence>
<evidence type="ECO:0000256" key="7">
    <source>
        <dbReference type="SAM" id="MobiDB-lite"/>
    </source>
</evidence>
<dbReference type="InterPro" id="IPR036576">
    <property type="entry name" value="WRKY_dom_sf"/>
</dbReference>
<feature type="region of interest" description="Disordered" evidence="7">
    <location>
        <begin position="84"/>
        <end position="104"/>
    </location>
</feature>
<evidence type="ECO:0000259" key="8">
    <source>
        <dbReference type="PROSITE" id="PS50811"/>
    </source>
</evidence>
<dbReference type="EMBL" id="JAKOGI010001951">
    <property type="protein sequence ID" value="KAJ8423485.1"/>
    <property type="molecule type" value="Genomic_DNA"/>
</dbReference>
<feature type="region of interest" description="Disordered" evidence="7">
    <location>
        <begin position="550"/>
        <end position="623"/>
    </location>
</feature>
<keyword evidence="6" id="KW-0175">Coiled coil</keyword>
<dbReference type="InterPro" id="IPR003657">
    <property type="entry name" value="WRKY_dom"/>
</dbReference>
<gene>
    <name evidence="9" type="ORF">Cgig2_019357</name>
</gene>
<sequence>MQDLLFDNSFTDFLIPFSPRLYYYVLNRLSLNVQAGELEAAKAEMGEVMEENQRLKQYLDQIMKDYQALQMKFYEITQQADSKNPNKANLVTNSSPPPSRAITGDDQDEAELVSLSLGRTSSLDSKKSISNKLNIHTDKLVNKEKEVGNGSKSCNAEGPMERSLDLGLDCKFETSRTTLLDHQQALMPSSSPDNSLDDMRDGEAGEKQTSTALKRSGSGDDEVVQQPPVKKARVSVRVRCDTPTMNDGCQWRKYGQKIAKGNPCPRAYYRCTVAPSCPVRKQVQRCAEDMSILITTYEGTHNHPLPISATAMASTTSAAAYMLMSGSSSSGHQGSNSTTTTTLATTGAELHSGPNFNILPDSSKLKPFSLPNSSSTFLPAPTHPTITLDLTSTPSSSTTQFNRATPSFAPRYPPTNLNFNSSNNPNNNPSISWPNIGLLNYATQPPNDKSQFIPLDFGLSRHPTLQDASSFNLQTFLQKGNPNNPSNPPPMPYTIAQAAKVLTSDPSFQSALTAALSSFISGSNGNVGAGIPGDHSNISDLAQKIKRVGVQTSSNVHSSTSQSTNQGTNNGCGSRLLSMASSATNNSQPNGSLMFLPPPSPLPGSKSTSTSPGDSRDNANELT</sequence>
<keyword evidence="10" id="KW-1185">Reference proteome</keyword>
<organism evidence="9 10">
    <name type="scientific">Carnegiea gigantea</name>
    <dbReference type="NCBI Taxonomy" id="171969"/>
    <lineage>
        <taxon>Eukaryota</taxon>
        <taxon>Viridiplantae</taxon>
        <taxon>Streptophyta</taxon>
        <taxon>Embryophyta</taxon>
        <taxon>Tracheophyta</taxon>
        <taxon>Spermatophyta</taxon>
        <taxon>Magnoliopsida</taxon>
        <taxon>eudicotyledons</taxon>
        <taxon>Gunneridae</taxon>
        <taxon>Pentapetalae</taxon>
        <taxon>Caryophyllales</taxon>
        <taxon>Cactineae</taxon>
        <taxon>Cactaceae</taxon>
        <taxon>Cactoideae</taxon>
        <taxon>Echinocereeae</taxon>
        <taxon>Carnegiea</taxon>
    </lineage>
</organism>
<evidence type="ECO:0000256" key="3">
    <source>
        <dbReference type="ARBA" id="ARBA00023125"/>
    </source>
</evidence>
<dbReference type="SMART" id="SM00774">
    <property type="entry name" value="WRKY"/>
    <property type="match status" value="1"/>
</dbReference>
<dbReference type="GO" id="GO:0043565">
    <property type="term" value="F:sequence-specific DNA binding"/>
    <property type="evidence" value="ECO:0007669"/>
    <property type="project" value="InterPro"/>
</dbReference>
<protein>
    <recommendedName>
        <fullName evidence="8">WRKY domain-containing protein</fullName>
    </recommendedName>
</protein>